<proteinExistence type="predicted"/>
<evidence type="ECO:0000313" key="2">
    <source>
        <dbReference type="EMBL" id="BAT61473.1"/>
    </source>
</evidence>
<reference evidence="2 3" key="1">
    <citation type="submission" date="2015-08" db="EMBL/GenBank/DDBJ databases">
        <title>Investigation of the bacterial diversity of lava forest soil.</title>
        <authorList>
            <person name="Lee J.S."/>
        </authorList>
    </citation>
    <scope>NUCLEOTIDE SEQUENCE [LARGE SCALE GENOMIC DNA]</scope>
    <source>
        <strain evidence="2 3">GJW-30</strain>
    </source>
</reference>
<dbReference type="KEGG" id="vgo:GJW-30_1_04030"/>
<keyword evidence="1" id="KW-1133">Transmembrane helix</keyword>
<evidence type="ECO:0000313" key="3">
    <source>
        <dbReference type="Proteomes" id="UP000236884"/>
    </source>
</evidence>
<dbReference type="RefSeq" id="WP_096358166.1">
    <property type="nucleotide sequence ID" value="NZ_AP014946.1"/>
</dbReference>
<sequence length="148" mass="15858">MITFKQNIRDQAHVGSDGAIAAMIGASIAGDGASGTGSAETANQRRSISRWMAALLLIAPLGLSAGLLYQHIGAMPDQGAELPAECTRNDDDAVERLVALVRGKSDADLRQTADAIFRIRRARRNCHAGFISLAESDYRALRKLELKP</sequence>
<accession>A0A0S3PZW7</accession>
<keyword evidence="1" id="KW-0812">Transmembrane</keyword>
<gene>
    <name evidence="2" type="ORF">GJW-30_1_04030</name>
</gene>
<dbReference type="Proteomes" id="UP000236884">
    <property type="component" value="Chromosome"/>
</dbReference>
<protein>
    <submittedName>
        <fullName evidence="2">Uncharacterized protein</fullName>
    </submittedName>
</protein>
<name>A0A0S3PZW7_9BRAD</name>
<keyword evidence="3" id="KW-1185">Reference proteome</keyword>
<dbReference type="AlphaFoldDB" id="A0A0S3PZW7"/>
<dbReference type="EMBL" id="AP014946">
    <property type="protein sequence ID" value="BAT61473.1"/>
    <property type="molecule type" value="Genomic_DNA"/>
</dbReference>
<keyword evidence="1" id="KW-0472">Membrane</keyword>
<evidence type="ECO:0000256" key="1">
    <source>
        <dbReference type="SAM" id="Phobius"/>
    </source>
</evidence>
<organism evidence="2 3">
    <name type="scientific">Variibacter gotjawalensis</name>
    <dbReference type="NCBI Taxonomy" id="1333996"/>
    <lineage>
        <taxon>Bacteria</taxon>
        <taxon>Pseudomonadati</taxon>
        <taxon>Pseudomonadota</taxon>
        <taxon>Alphaproteobacteria</taxon>
        <taxon>Hyphomicrobiales</taxon>
        <taxon>Nitrobacteraceae</taxon>
        <taxon>Variibacter</taxon>
    </lineage>
</organism>
<feature type="transmembrane region" description="Helical" evidence="1">
    <location>
        <begin position="51"/>
        <end position="69"/>
    </location>
</feature>